<feature type="compositionally biased region" description="Low complexity" evidence="1">
    <location>
        <begin position="194"/>
        <end position="212"/>
    </location>
</feature>
<protein>
    <recommendedName>
        <fullName evidence="3">DUF6594 domain-containing protein</fullName>
    </recommendedName>
</protein>
<evidence type="ECO:0000256" key="1">
    <source>
        <dbReference type="SAM" id="MobiDB-lite"/>
    </source>
</evidence>
<sequence length="894" mass="98841">MAPTDGIPSTGGVRRRSQRHSPDSEHAPSQRESYSALQSNISPSPRRSSRSKSIPDDHPLESSPQWVAADKGDTRKAKGGRLAPRKHSRSHRSTSPKRSVADADHLGIEKVKESLGLLPRLSRILEGKENISKHRADSFINTTTEYTPSRRRIRPREDGISGHRLTQPKESPSQHRQKVFTYLPNSSHASAGPGVTQQSTVSSGSNSTTTTYSHDKSRTMPRRKSAKEKAQQQGRLKPAKIVHPPPVQVPENVTPRAGPIDDLPVAGNIVPGAANTHEETGFHKPERELISEQLLHVPPPPDRPTSPASSSSSLSSVDAENDVQHYSNSEEPEVESPIASPTTARQDRRFNYAGRSSSESEFSIRESTPESPEVSTAGNHARIDSDDDNDEEESEDDEDIESDENTEVENQHDRNDHGGQSGHYLALEQKQHWPTESALDRVPPPGFPPPHPSHHSDQHLSRLRDQERELRSHVLQNPQPHRDFHYISGLSPPTHPALPLYDAYPYPGTSNADFSAPTQPAPTLGPQPTNPEGSYSHTYAPHVSFPPGVENSFAMTNHFPTSPAGGSIQTPFYQPQPPRPDSKKPLVVGYESLAKKLSEIPNEMSSGRRVRITPMYRKFEQLNHRILLHLQDEISELEEELRYLDECIAQSAPRRNKGQMQPASRRNDARYGGGLQYQRTEVLGRIYLKLGQYNQAMSSFHTLSKSAEAAKVEEIQAYRVWMERHAPIDAAEAKFLDRANDLLVVSPRRSATTVGGVHSYQSAAMSLPLILALPLVIVAVVPGLLGRLFVISLIGVVEVQVVTSTELIELMAVREWVICSSMTNGAPSISDRIGLGSGVWARKRNNVMSDMTTGYTIPLFDQICKTWLSSYAVATKTRQVRGETDAGNNAEARM</sequence>
<evidence type="ECO:0000256" key="2">
    <source>
        <dbReference type="SAM" id="Phobius"/>
    </source>
</evidence>
<feature type="compositionally biased region" description="Low complexity" evidence="1">
    <location>
        <begin position="305"/>
        <end position="316"/>
    </location>
</feature>
<evidence type="ECO:0000259" key="3">
    <source>
        <dbReference type="Pfam" id="PF20237"/>
    </source>
</evidence>
<feature type="region of interest" description="Disordered" evidence="1">
    <location>
        <begin position="1"/>
        <end position="106"/>
    </location>
</feature>
<dbReference type="EMBL" id="JAGMWT010000016">
    <property type="protein sequence ID" value="KAH7115160.1"/>
    <property type="molecule type" value="Genomic_DNA"/>
</dbReference>
<feature type="transmembrane region" description="Helical" evidence="2">
    <location>
        <begin position="765"/>
        <end position="785"/>
    </location>
</feature>
<dbReference type="OrthoDB" id="5416037at2759"/>
<evidence type="ECO:0000313" key="4">
    <source>
        <dbReference type="EMBL" id="KAH7115160.1"/>
    </source>
</evidence>
<feature type="compositionally biased region" description="Pro residues" evidence="1">
    <location>
        <begin position="519"/>
        <end position="529"/>
    </location>
</feature>
<keyword evidence="2" id="KW-0812">Transmembrane</keyword>
<feature type="compositionally biased region" description="Polar residues" evidence="1">
    <location>
        <begin position="369"/>
        <end position="378"/>
    </location>
</feature>
<dbReference type="PANTHER" id="PTHR34502:SF6">
    <property type="entry name" value="DUF6594 DOMAIN-CONTAINING PROTEIN"/>
    <property type="match status" value="1"/>
</dbReference>
<feature type="region of interest" description="Disordered" evidence="1">
    <location>
        <begin position="560"/>
        <end position="583"/>
    </location>
</feature>
<keyword evidence="5" id="KW-1185">Reference proteome</keyword>
<feature type="compositionally biased region" description="Basic and acidic residues" evidence="1">
    <location>
        <begin position="454"/>
        <end position="464"/>
    </location>
</feature>
<feature type="compositionally biased region" description="Basic residues" evidence="1">
    <location>
        <begin position="77"/>
        <end position="95"/>
    </location>
</feature>
<dbReference type="PANTHER" id="PTHR34502">
    <property type="entry name" value="DUF6594 DOMAIN-CONTAINING PROTEIN-RELATED"/>
    <property type="match status" value="1"/>
</dbReference>
<comment type="caution">
    <text evidence="4">The sequence shown here is derived from an EMBL/GenBank/DDBJ whole genome shotgun (WGS) entry which is preliminary data.</text>
</comment>
<feature type="domain" description="DUF6594" evidence="3">
    <location>
        <begin position="590"/>
        <end position="751"/>
    </location>
</feature>
<keyword evidence="2" id="KW-0472">Membrane</keyword>
<keyword evidence="2" id="KW-1133">Transmembrane helix</keyword>
<feature type="compositionally biased region" description="Basic and acidic residues" evidence="1">
    <location>
        <begin position="20"/>
        <end position="29"/>
    </location>
</feature>
<gene>
    <name evidence="4" type="ORF">B0J11DRAFT_618752</name>
</gene>
<dbReference type="Proteomes" id="UP000700596">
    <property type="component" value="Unassembled WGS sequence"/>
</dbReference>
<accession>A0A9P9ID54</accession>
<reference evidence="4" key="1">
    <citation type="journal article" date="2021" name="Nat. Commun.">
        <title>Genetic determinants of endophytism in the Arabidopsis root mycobiome.</title>
        <authorList>
            <person name="Mesny F."/>
            <person name="Miyauchi S."/>
            <person name="Thiergart T."/>
            <person name="Pickel B."/>
            <person name="Atanasova L."/>
            <person name="Karlsson M."/>
            <person name="Huettel B."/>
            <person name="Barry K.W."/>
            <person name="Haridas S."/>
            <person name="Chen C."/>
            <person name="Bauer D."/>
            <person name="Andreopoulos W."/>
            <person name="Pangilinan J."/>
            <person name="LaButti K."/>
            <person name="Riley R."/>
            <person name="Lipzen A."/>
            <person name="Clum A."/>
            <person name="Drula E."/>
            <person name="Henrissat B."/>
            <person name="Kohler A."/>
            <person name="Grigoriev I.V."/>
            <person name="Martin F.M."/>
            <person name="Hacquard S."/>
        </authorList>
    </citation>
    <scope>NUCLEOTIDE SEQUENCE</scope>
    <source>
        <strain evidence="4">MPI-CAGE-CH-0243</strain>
    </source>
</reference>
<evidence type="ECO:0000313" key="5">
    <source>
        <dbReference type="Proteomes" id="UP000700596"/>
    </source>
</evidence>
<feature type="compositionally biased region" description="Basic and acidic residues" evidence="1">
    <location>
        <begin position="276"/>
        <end position="290"/>
    </location>
</feature>
<proteinExistence type="predicted"/>
<feature type="compositionally biased region" description="Acidic residues" evidence="1">
    <location>
        <begin position="385"/>
        <end position="407"/>
    </location>
</feature>
<feature type="region of interest" description="Disordered" evidence="1">
    <location>
        <begin position="510"/>
        <end position="540"/>
    </location>
</feature>
<dbReference type="AlphaFoldDB" id="A0A9P9ID54"/>
<organism evidence="4 5">
    <name type="scientific">Dendryphion nanum</name>
    <dbReference type="NCBI Taxonomy" id="256645"/>
    <lineage>
        <taxon>Eukaryota</taxon>
        <taxon>Fungi</taxon>
        <taxon>Dikarya</taxon>
        <taxon>Ascomycota</taxon>
        <taxon>Pezizomycotina</taxon>
        <taxon>Dothideomycetes</taxon>
        <taxon>Pleosporomycetidae</taxon>
        <taxon>Pleosporales</taxon>
        <taxon>Torulaceae</taxon>
        <taxon>Dendryphion</taxon>
    </lineage>
</organism>
<feature type="compositionally biased region" description="Pro residues" evidence="1">
    <location>
        <begin position="442"/>
        <end position="451"/>
    </location>
</feature>
<dbReference type="Pfam" id="PF20237">
    <property type="entry name" value="DUF6594"/>
    <property type="match status" value="1"/>
</dbReference>
<feature type="region of interest" description="Disordered" evidence="1">
    <location>
        <begin position="139"/>
        <end position="464"/>
    </location>
</feature>
<name>A0A9P9ID54_9PLEO</name>
<dbReference type="InterPro" id="IPR046529">
    <property type="entry name" value="DUF6594"/>
</dbReference>